<dbReference type="Pfam" id="PF01287">
    <property type="entry name" value="eIF-5a"/>
    <property type="match status" value="1"/>
</dbReference>
<dbReference type="PIRSF" id="PIRSF003025">
    <property type="entry name" value="eIF5A"/>
    <property type="match status" value="1"/>
</dbReference>
<dbReference type="RefSeq" id="WP_328958004.1">
    <property type="nucleotide sequence ID" value="NZ_CP108110.1"/>
</dbReference>
<dbReference type="Proteomes" id="UP001432222">
    <property type="component" value="Chromosome"/>
</dbReference>
<sequence>MDEDFAGDSTAVTSGTHPVRASELRKDGYVVLKGSPCKIVELTTTGGQVKLVGIDIITGKKYEDTVSETADMDVPEVTRTEYVLNGVSDGYLSLMSETTGETTDTVPLPAGERGDELTAAFEGDKTVYITVLRTMGQEAIASQRVAATV</sequence>
<dbReference type="SUPFAM" id="SSF50249">
    <property type="entry name" value="Nucleic acid-binding proteins"/>
    <property type="match status" value="1"/>
</dbReference>
<dbReference type="InterPro" id="IPR012340">
    <property type="entry name" value="NA-bd_OB-fold"/>
</dbReference>
<organism evidence="2 3">
    <name type="scientific">Kitasatospora purpeofusca</name>
    <dbReference type="NCBI Taxonomy" id="67352"/>
    <lineage>
        <taxon>Bacteria</taxon>
        <taxon>Bacillati</taxon>
        <taxon>Actinomycetota</taxon>
        <taxon>Actinomycetes</taxon>
        <taxon>Kitasatosporales</taxon>
        <taxon>Streptomycetaceae</taxon>
        <taxon>Kitasatospora</taxon>
    </lineage>
</organism>
<dbReference type="GO" id="GO:0003743">
    <property type="term" value="F:translation initiation factor activity"/>
    <property type="evidence" value="ECO:0007669"/>
    <property type="project" value="UniProtKB-KW"/>
</dbReference>
<dbReference type="SMART" id="SM01376">
    <property type="entry name" value="eIF-5a"/>
    <property type="match status" value="1"/>
</dbReference>
<dbReference type="NCBIfam" id="TIGR00037">
    <property type="entry name" value="eIF_5A"/>
    <property type="match status" value="1"/>
</dbReference>
<dbReference type="Pfam" id="PF21485">
    <property type="entry name" value="IF5A-like_N"/>
    <property type="match status" value="1"/>
</dbReference>
<dbReference type="InterPro" id="IPR048670">
    <property type="entry name" value="IF5A-like_N"/>
</dbReference>
<dbReference type="InterPro" id="IPR014722">
    <property type="entry name" value="Rib_uL2_dom2"/>
</dbReference>
<dbReference type="InterPro" id="IPR008991">
    <property type="entry name" value="Translation_prot_SH3-like_sf"/>
</dbReference>
<dbReference type="PANTHER" id="PTHR11673">
    <property type="entry name" value="TRANSLATION INITIATION FACTOR 5A FAMILY MEMBER"/>
    <property type="match status" value="1"/>
</dbReference>
<dbReference type="SUPFAM" id="SSF50104">
    <property type="entry name" value="Translation proteins SH3-like domain"/>
    <property type="match status" value="1"/>
</dbReference>
<evidence type="ECO:0000313" key="3">
    <source>
        <dbReference type="Proteomes" id="UP001432222"/>
    </source>
</evidence>
<accession>A0ABZ1U8D6</accession>
<name>A0ABZ1U8D6_9ACTN</name>
<dbReference type="EMBL" id="CP108110">
    <property type="protein sequence ID" value="WUQ87446.1"/>
    <property type="molecule type" value="Genomic_DNA"/>
</dbReference>
<evidence type="ECO:0000259" key="1">
    <source>
        <dbReference type="SMART" id="SM01376"/>
    </source>
</evidence>
<dbReference type="InterPro" id="IPR001884">
    <property type="entry name" value="IF5A-like"/>
</dbReference>
<dbReference type="InterPro" id="IPR020189">
    <property type="entry name" value="IF5A_C"/>
</dbReference>
<protein>
    <submittedName>
        <fullName evidence="2">Translation initiation factor IF-5A</fullName>
    </submittedName>
</protein>
<dbReference type="Gene3D" id="2.40.50.140">
    <property type="entry name" value="Nucleic acid-binding proteins"/>
    <property type="match status" value="1"/>
</dbReference>
<keyword evidence="2" id="KW-0648">Protein biosynthesis</keyword>
<proteinExistence type="predicted"/>
<evidence type="ECO:0000313" key="2">
    <source>
        <dbReference type="EMBL" id="WUQ87446.1"/>
    </source>
</evidence>
<keyword evidence="3" id="KW-1185">Reference proteome</keyword>
<gene>
    <name evidence="2" type="primary">eif5A</name>
    <name evidence="2" type="ORF">OHA16_33455</name>
</gene>
<dbReference type="Gene3D" id="2.30.30.30">
    <property type="match status" value="1"/>
</dbReference>
<feature type="domain" description="Translation initiation factor 5A C-terminal" evidence="1">
    <location>
        <begin position="76"/>
        <end position="144"/>
    </location>
</feature>
<reference evidence="2" key="1">
    <citation type="submission" date="2022-10" db="EMBL/GenBank/DDBJ databases">
        <title>The complete genomes of actinobacterial strains from the NBC collection.</title>
        <authorList>
            <person name="Joergensen T.S."/>
            <person name="Alvarez Arevalo M."/>
            <person name="Sterndorff E.B."/>
            <person name="Faurdal D."/>
            <person name="Vuksanovic O."/>
            <person name="Mourched A.-S."/>
            <person name="Charusanti P."/>
            <person name="Shaw S."/>
            <person name="Blin K."/>
            <person name="Weber T."/>
        </authorList>
    </citation>
    <scope>NUCLEOTIDE SEQUENCE</scope>
    <source>
        <strain evidence="2">NBC_00222</strain>
    </source>
</reference>
<keyword evidence="2" id="KW-0396">Initiation factor</keyword>